<dbReference type="GeneID" id="25730988"/>
<dbReference type="SUPFAM" id="SSF63825">
    <property type="entry name" value="YWTD domain"/>
    <property type="match status" value="1"/>
</dbReference>
<evidence type="ECO:0000256" key="1">
    <source>
        <dbReference type="SAM" id="SignalP"/>
    </source>
</evidence>
<reference evidence="2 3" key="1">
    <citation type="journal article" date="2013" name="BMC Genomics">
        <title>Reconstruction of the lipid metabolism for the microalga Monoraphidium neglectum from its genome sequence reveals characteristics suitable for biofuel production.</title>
        <authorList>
            <person name="Bogen C."/>
            <person name="Al-Dilaimi A."/>
            <person name="Albersmeier A."/>
            <person name="Wichmann J."/>
            <person name="Grundmann M."/>
            <person name="Rupp O."/>
            <person name="Lauersen K.J."/>
            <person name="Blifernez-Klassen O."/>
            <person name="Kalinowski J."/>
            <person name="Goesmann A."/>
            <person name="Mussgnug J.H."/>
            <person name="Kruse O."/>
        </authorList>
    </citation>
    <scope>NUCLEOTIDE SEQUENCE [LARGE SCALE GENOMIC DNA]</scope>
    <source>
        <strain evidence="2 3">SAG 48.87</strain>
    </source>
</reference>
<organism evidence="2 3">
    <name type="scientific">Monoraphidium neglectum</name>
    <dbReference type="NCBI Taxonomy" id="145388"/>
    <lineage>
        <taxon>Eukaryota</taxon>
        <taxon>Viridiplantae</taxon>
        <taxon>Chlorophyta</taxon>
        <taxon>core chlorophytes</taxon>
        <taxon>Chlorophyceae</taxon>
        <taxon>CS clade</taxon>
        <taxon>Sphaeropleales</taxon>
        <taxon>Selenastraceae</taxon>
        <taxon>Monoraphidium</taxon>
    </lineage>
</organism>
<dbReference type="EMBL" id="KK104093">
    <property type="protein sequence ID" value="KIY94445.1"/>
    <property type="molecule type" value="Genomic_DNA"/>
</dbReference>
<evidence type="ECO:0000313" key="2">
    <source>
        <dbReference type="EMBL" id="KIY94445.1"/>
    </source>
</evidence>
<proteinExistence type="predicted"/>
<feature type="chain" id="PRO_5002247759" evidence="1">
    <location>
        <begin position="24"/>
        <end position="382"/>
    </location>
</feature>
<gene>
    <name evidence="2" type="ORF">MNEG_13518</name>
</gene>
<keyword evidence="3" id="KW-1185">Reference proteome</keyword>
<dbReference type="AlphaFoldDB" id="A0A0D2MHC1"/>
<dbReference type="OrthoDB" id="10327553at2759"/>
<dbReference type="Proteomes" id="UP000054498">
    <property type="component" value="Unassembled WGS sequence"/>
</dbReference>
<name>A0A0D2MHC1_9CHLO</name>
<feature type="signal peptide" evidence="1">
    <location>
        <begin position="1"/>
        <end position="23"/>
    </location>
</feature>
<accession>A0A0D2MHC1</accession>
<keyword evidence="1" id="KW-0732">Signal</keyword>
<evidence type="ECO:0000313" key="3">
    <source>
        <dbReference type="Proteomes" id="UP000054498"/>
    </source>
</evidence>
<sequence length="382" mass="39951">MCSLLSFFITVAVLVLAAPRVLGAASPRLPALLHVSPFFDAAAPVAATIKLPNGSKPKAFSFGRGSDLFVSTLSGEVLHFDMGAADAAATRTLLATEPGIALTGIQYDPQQHALFVAGSVSGKIFVYTLTASRPYEVARRAAVALARPRGRWQAPYVNDVAIGPSHVYATDSFEPFVHMIPRFSASNWVAAADVGGTGGGATYVHLGPGFVTTSARLNANGLVFARNNTLLVSNFDQSYVAAVQLPPGGAPRAQGEAAAAVVAARLPWVKAGGKGPWRKVWADSMVMGPGADTVYLSDNFEDRVLQLRLTPDLSSANVTCVISPRGGGGGGGTTALRAPTAMAFKDGVLWVLNARLLDCPFVLPCTNQGYEIVGVRPTQVCR</sequence>
<protein>
    <submittedName>
        <fullName evidence="2">Uncharacterized protein</fullName>
    </submittedName>
</protein>
<dbReference type="KEGG" id="mng:MNEG_13518"/>
<dbReference type="RefSeq" id="XP_013893465.1">
    <property type="nucleotide sequence ID" value="XM_014038011.1"/>
</dbReference>